<dbReference type="Gene3D" id="2.102.10.10">
    <property type="entry name" value="Rieske [2Fe-2S] iron-sulphur domain"/>
    <property type="match status" value="1"/>
</dbReference>
<keyword evidence="4" id="KW-0411">Iron-sulfur</keyword>
<dbReference type="PROSITE" id="PS51296">
    <property type="entry name" value="RIESKE"/>
    <property type="match status" value="1"/>
</dbReference>
<keyword evidence="1" id="KW-0001">2Fe-2S</keyword>
<dbReference type="Pfam" id="PF00355">
    <property type="entry name" value="Rieske"/>
    <property type="match status" value="1"/>
</dbReference>
<dbReference type="SUPFAM" id="SSF50022">
    <property type="entry name" value="ISP domain"/>
    <property type="match status" value="1"/>
</dbReference>
<dbReference type="PANTHER" id="PTHR21496:SF23">
    <property type="entry name" value="3-PHENYLPROPIONATE_CINNAMIC ACID DIOXYGENASE FERREDOXIN SUBUNIT"/>
    <property type="match status" value="1"/>
</dbReference>
<proteinExistence type="predicted"/>
<sequence>MSTLEKEKQSPETVAPTVRAIYNLGPVECIPPGEGRAFQVGNRKVVVFRSRDGNIYATQPDCPHRGGPLADGLVGPAKVICPLHSFAFNLATGQPIENTCNPLQTYPASLSDTGDILLTIDR</sequence>
<keyword evidence="2" id="KW-0479">Metal-binding</keyword>
<evidence type="ECO:0000256" key="3">
    <source>
        <dbReference type="ARBA" id="ARBA00023004"/>
    </source>
</evidence>
<dbReference type="Proteomes" id="UP000287352">
    <property type="component" value="Unassembled WGS sequence"/>
</dbReference>
<reference evidence="7" key="1">
    <citation type="submission" date="2018-12" db="EMBL/GenBank/DDBJ databases">
        <title>Tengunoibacter tsumagoiensis gen. nov., sp. nov., Dictyobacter kobayashii sp. nov., D. alpinus sp. nov., and D. joshuensis sp. nov. and description of Dictyobacteraceae fam. nov. within the order Ktedonobacterales isolated from Tengu-no-mugimeshi.</title>
        <authorList>
            <person name="Wang C.M."/>
            <person name="Zheng Y."/>
            <person name="Sakai Y."/>
            <person name="Toyoda A."/>
            <person name="Minakuchi Y."/>
            <person name="Abe K."/>
            <person name="Yokota A."/>
            <person name="Yabe S."/>
        </authorList>
    </citation>
    <scope>NUCLEOTIDE SEQUENCE [LARGE SCALE GENOMIC DNA]</scope>
    <source>
        <strain evidence="7">Uno3</strain>
    </source>
</reference>
<dbReference type="InterPro" id="IPR036922">
    <property type="entry name" value="Rieske_2Fe-2S_sf"/>
</dbReference>
<evidence type="ECO:0000259" key="5">
    <source>
        <dbReference type="PROSITE" id="PS51296"/>
    </source>
</evidence>
<gene>
    <name evidence="6" type="ORF">KTT_18230</name>
</gene>
<evidence type="ECO:0000256" key="1">
    <source>
        <dbReference type="ARBA" id="ARBA00022714"/>
    </source>
</evidence>
<dbReference type="GO" id="GO:0004497">
    <property type="term" value="F:monooxygenase activity"/>
    <property type="evidence" value="ECO:0007669"/>
    <property type="project" value="UniProtKB-ARBA"/>
</dbReference>
<evidence type="ECO:0000256" key="4">
    <source>
        <dbReference type="ARBA" id="ARBA00023014"/>
    </source>
</evidence>
<dbReference type="AlphaFoldDB" id="A0A401ZYN2"/>
<dbReference type="EMBL" id="BIFR01000001">
    <property type="protein sequence ID" value="GCE11964.1"/>
    <property type="molecule type" value="Genomic_DNA"/>
</dbReference>
<evidence type="ECO:0000313" key="7">
    <source>
        <dbReference type="Proteomes" id="UP000287352"/>
    </source>
</evidence>
<dbReference type="GO" id="GO:0051537">
    <property type="term" value="F:2 iron, 2 sulfur cluster binding"/>
    <property type="evidence" value="ECO:0007669"/>
    <property type="project" value="UniProtKB-KW"/>
</dbReference>
<protein>
    <recommendedName>
        <fullName evidence="5">Rieske domain-containing protein</fullName>
    </recommendedName>
</protein>
<dbReference type="GO" id="GO:0016705">
    <property type="term" value="F:oxidoreductase activity, acting on paired donors, with incorporation or reduction of molecular oxygen"/>
    <property type="evidence" value="ECO:0007669"/>
    <property type="project" value="UniProtKB-ARBA"/>
</dbReference>
<evidence type="ECO:0000256" key="2">
    <source>
        <dbReference type="ARBA" id="ARBA00022723"/>
    </source>
</evidence>
<dbReference type="InterPro" id="IPR017941">
    <property type="entry name" value="Rieske_2Fe-2S"/>
</dbReference>
<keyword evidence="3" id="KW-0408">Iron</keyword>
<keyword evidence="7" id="KW-1185">Reference proteome</keyword>
<feature type="domain" description="Rieske" evidence="5">
    <location>
        <begin position="22"/>
        <end position="117"/>
    </location>
</feature>
<dbReference type="PANTHER" id="PTHR21496">
    <property type="entry name" value="FERREDOXIN-RELATED"/>
    <property type="match status" value="1"/>
</dbReference>
<dbReference type="OrthoDB" id="9795104at2"/>
<evidence type="ECO:0000313" key="6">
    <source>
        <dbReference type="EMBL" id="GCE11964.1"/>
    </source>
</evidence>
<organism evidence="6 7">
    <name type="scientific">Tengunoibacter tsumagoiensis</name>
    <dbReference type="NCBI Taxonomy" id="2014871"/>
    <lineage>
        <taxon>Bacteria</taxon>
        <taxon>Bacillati</taxon>
        <taxon>Chloroflexota</taxon>
        <taxon>Ktedonobacteria</taxon>
        <taxon>Ktedonobacterales</taxon>
        <taxon>Dictyobacteraceae</taxon>
        <taxon>Tengunoibacter</taxon>
    </lineage>
</organism>
<accession>A0A401ZYN2</accession>
<dbReference type="RefSeq" id="WP_126579633.1">
    <property type="nucleotide sequence ID" value="NZ_BIFR01000001.1"/>
</dbReference>
<dbReference type="GO" id="GO:0046872">
    <property type="term" value="F:metal ion binding"/>
    <property type="evidence" value="ECO:0007669"/>
    <property type="project" value="UniProtKB-KW"/>
</dbReference>
<comment type="caution">
    <text evidence="6">The sequence shown here is derived from an EMBL/GenBank/DDBJ whole genome shotgun (WGS) entry which is preliminary data.</text>
</comment>
<name>A0A401ZYN2_9CHLR</name>